<comment type="caution">
    <text evidence="4">The sequence shown here is derived from an EMBL/GenBank/DDBJ whole genome shotgun (WGS) entry which is preliminary data.</text>
</comment>
<reference evidence="5" key="1">
    <citation type="journal article" date="2019" name="Int. J. Syst. Evol. Microbiol.">
        <title>The Global Catalogue of Microorganisms (GCM) 10K type strain sequencing project: providing services to taxonomists for standard genome sequencing and annotation.</title>
        <authorList>
            <consortium name="The Broad Institute Genomics Platform"/>
            <consortium name="The Broad Institute Genome Sequencing Center for Infectious Disease"/>
            <person name="Wu L."/>
            <person name="Ma J."/>
        </authorList>
    </citation>
    <scope>NUCLEOTIDE SEQUENCE [LARGE SCALE GENOMIC DNA]</scope>
    <source>
        <strain evidence="5">CCUG 60523</strain>
    </source>
</reference>
<name>A0ABV8AKI4_9BACT</name>
<dbReference type="InterPro" id="IPR050362">
    <property type="entry name" value="Cation-dep_OMT"/>
</dbReference>
<evidence type="ECO:0000256" key="2">
    <source>
        <dbReference type="ARBA" id="ARBA00022679"/>
    </source>
</evidence>
<dbReference type="PANTHER" id="PTHR10509">
    <property type="entry name" value="O-METHYLTRANSFERASE-RELATED"/>
    <property type="match status" value="1"/>
</dbReference>
<dbReference type="SUPFAM" id="SSF53335">
    <property type="entry name" value="S-adenosyl-L-methionine-dependent methyltransferases"/>
    <property type="match status" value="1"/>
</dbReference>
<dbReference type="RefSeq" id="WP_377902152.1">
    <property type="nucleotide sequence ID" value="NZ_JBHRZS010000002.1"/>
</dbReference>
<organism evidence="4 5">
    <name type="scientific">Algoriphagus namhaensis</name>
    <dbReference type="NCBI Taxonomy" id="915353"/>
    <lineage>
        <taxon>Bacteria</taxon>
        <taxon>Pseudomonadati</taxon>
        <taxon>Bacteroidota</taxon>
        <taxon>Cytophagia</taxon>
        <taxon>Cytophagales</taxon>
        <taxon>Cyclobacteriaceae</taxon>
        <taxon>Algoriphagus</taxon>
    </lineage>
</organism>
<dbReference type="EC" id="2.1.1.-" evidence="4"/>
<keyword evidence="2 4" id="KW-0808">Transferase</keyword>
<evidence type="ECO:0000256" key="3">
    <source>
        <dbReference type="ARBA" id="ARBA00022691"/>
    </source>
</evidence>
<keyword evidence="1 4" id="KW-0489">Methyltransferase</keyword>
<dbReference type="CDD" id="cd02440">
    <property type="entry name" value="AdoMet_MTases"/>
    <property type="match status" value="1"/>
</dbReference>
<proteinExistence type="predicted"/>
<sequence length="214" mass="24212">MDFLDQDLLSYCENHTSPEDALLKKITRITETRVLLPRMISGHFQGKFLELISKIARPKVILELGTYTGYSAICLARGLDSEGKLITIDVNDELETMVRGFFKESGMEHQIDYRLGNAMDIIPELDGPFDLVFLDADKVNYSAYFDLLIDKLSPGGFILADNVLWSGKVVDLGGKKMDKDTRALLHFNKKVQDDPRVENALLPLRDGVMMLRKK</sequence>
<dbReference type="EMBL" id="JBHRZS010000002">
    <property type="protein sequence ID" value="MFC3878548.1"/>
    <property type="molecule type" value="Genomic_DNA"/>
</dbReference>
<dbReference type="PANTHER" id="PTHR10509:SF14">
    <property type="entry name" value="CAFFEOYL-COA O-METHYLTRANSFERASE 3-RELATED"/>
    <property type="match status" value="1"/>
</dbReference>
<dbReference type="InterPro" id="IPR029063">
    <property type="entry name" value="SAM-dependent_MTases_sf"/>
</dbReference>
<dbReference type="Pfam" id="PF01596">
    <property type="entry name" value="Methyltransf_3"/>
    <property type="match status" value="1"/>
</dbReference>
<dbReference type="Proteomes" id="UP001595805">
    <property type="component" value="Unassembled WGS sequence"/>
</dbReference>
<dbReference type="InterPro" id="IPR002935">
    <property type="entry name" value="SAM_O-MeTrfase"/>
</dbReference>
<dbReference type="PROSITE" id="PS51682">
    <property type="entry name" value="SAM_OMT_I"/>
    <property type="match status" value="1"/>
</dbReference>
<evidence type="ECO:0000313" key="4">
    <source>
        <dbReference type="EMBL" id="MFC3878548.1"/>
    </source>
</evidence>
<evidence type="ECO:0000313" key="5">
    <source>
        <dbReference type="Proteomes" id="UP001595805"/>
    </source>
</evidence>
<gene>
    <name evidence="4" type="ORF">ACFOSV_00080</name>
</gene>
<dbReference type="GO" id="GO:0032259">
    <property type="term" value="P:methylation"/>
    <property type="evidence" value="ECO:0007669"/>
    <property type="project" value="UniProtKB-KW"/>
</dbReference>
<keyword evidence="5" id="KW-1185">Reference proteome</keyword>
<evidence type="ECO:0000256" key="1">
    <source>
        <dbReference type="ARBA" id="ARBA00022603"/>
    </source>
</evidence>
<accession>A0ABV8AKI4</accession>
<keyword evidence="3" id="KW-0949">S-adenosyl-L-methionine</keyword>
<dbReference type="Gene3D" id="3.40.50.150">
    <property type="entry name" value="Vaccinia Virus protein VP39"/>
    <property type="match status" value="1"/>
</dbReference>
<protein>
    <submittedName>
        <fullName evidence="4">O-methyltransferase</fullName>
        <ecNumber evidence="4">2.1.1.-</ecNumber>
    </submittedName>
</protein>
<dbReference type="GO" id="GO:0008168">
    <property type="term" value="F:methyltransferase activity"/>
    <property type="evidence" value="ECO:0007669"/>
    <property type="project" value="UniProtKB-KW"/>
</dbReference>